<evidence type="ECO:0000259" key="10">
    <source>
        <dbReference type="Pfam" id="PF14204"/>
    </source>
</evidence>
<keyword evidence="9" id="KW-0732">Signal</keyword>
<sequence length="327" mass="37275">MTQLILSCAVLLSQAFVKVYKNKAYHKRYQTKYRRRREGKTDYFQRRRMVKQDKNKYNTPKYRLVVRITNTKVICQVIYATITGDRVLAAAESTELKNYGIPVGLKNYSAAYATGLLVARRTLKKLGLDSTFEGQKEIDGEEYYVADEEYEGEKRPFKCVLDVGLVRTTVGARVFGAMKGAADGGLDIPHNPKRFPGYEAPDEGKGEGEYDAEVHRDRIFGNHIAEYMNQMLEDEPEEYEKHFAAYIKAGLNADNLEEAYTKCHAAIRANPEPAAKKPAHPGVVRKGNTIVTPSGNNYTRSKKLNLKQRKQRVYEKIRVARTRAMEE</sequence>
<dbReference type="InterPro" id="IPR005485">
    <property type="entry name" value="Rbsml_uL18_euk_arch"/>
</dbReference>
<evidence type="ECO:0000256" key="3">
    <source>
        <dbReference type="ARBA" id="ARBA00007116"/>
    </source>
</evidence>
<dbReference type="Proteomes" id="UP000007800">
    <property type="component" value="Unassembled WGS sequence"/>
</dbReference>
<dbReference type="GO" id="GO:0005634">
    <property type="term" value="C:nucleus"/>
    <property type="evidence" value="ECO:0007669"/>
    <property type="project" value="UniProtKB-SubCell"/>
</dbReference>
<keyword evidence="12" id="KW-1185">Reference proteome</keyword>
<dbReference type="Gene3D" id="3.30.420.100">
    <property type="match status" value="1"/>
</dbReference>
<dbReference type="FunFam" id="3.30.420.100:FF:000002">
    <property type="entry name" value="60S ribosomal protein L5"/>
    <property type="match status" value="1"/>
</dbReference>
<evidence type="ECO:0000256" key="6">
    <source>
        <dbReference type="ARBA" id="ARBA00022980"/>
    </source>
</evidence>
<dbReference type="GO" id="GO:0003735">
    <property type="term" value="F:structural constituent of ribosome"/>
    <property type="evidence" value="ECO:0007669"/>
    <property type="project" value="InterPro"/>
</dbReference>
<dbReference type="Pfam" id="PF14204">
    <property type="entry name" value="Ribosomal_L18_c"/>
    <property type="match status" value="1"/>
</dbReference>
<keyword evidence="5" id="KW-0694">RNA-binding</keyword>
<dbReference type="GeneID" id="9061472"/>
<dbReference type="AlphaFoldDB" id="C5KI46"/>
<dbReference type="InterPro" id="IPR025607">
    <property type="entry name" value="Ribosomal_uL18_C_euk"/>
</dbReference>
<protein>
    <submittedName>
        <fullName evidence="11">60S ribosomal protein L5, putative</fullName>
    </submittedName>
</protein>
<dbReference type="PRINTS" id="PR00058">
    <property type="entry name" value="RIBOSOMALL5"/>
</dbReference>
<dbReference type="SUPFAM" id="SSF53137">
    <property type="entry name" value="Translational machinery components"/>
    <property type="match status" value="1"/>
</dbReference>
<comment type="similarity">
    <text evidence="3">Belongs to the universal ribosomal protein uL18 family.</text>
</comment>
<feature type="domain" description="Large ribosomal subunit protein uL18 C-terminal eukaryotes" evidence="10">
    <location>
        <begin position="256"/>
        <end position="318"/>
    </location>
</feature>
<feature type="chain" id="PRO_5012113053" evidence="9">
    <location>
        <begin position="16"/>
        <end position="327"/>
    </location>
</feature>
<accession>C5KI46</accession>
<evidence type="ECO:0000256" key="9">
    <source>
        <dbReference type="SAM" id="SignalP"/>
    </source>
</evidence>
<dbReference type="OMA" id="IYEAQVE"/>
<name>C5KI46_PERM5</name>
<dbReference type="CDD" id="cd00432">
    <property type="entry name" value="Ribosomal_L18_L5e"/>
    <property type="match status" value="1"/>
</dbReference>
<comment type="subcellular location">
    <subcellularLocation>
        <location evidence="2">Cytoplasm</location>
    </subcellularLocation>
    <subcellularLocation>
        <location evidence="1">Nucleus</location>
    </subcellularLocation>
</comment>
<dbReference type="GO" id="GO:0006412">
    <property type="term" value="P:translation"/>
    <property type="evidence" value="ECO:0007669"/>
    <property type="project" value="InterPro"/>
</dbReference>
<dbReference type="GO" id="GO:0008097">
    <property type="term" value="F:5S rRNA binding"/>
    <property type="evidence" value="ECO:0007669"/>
    <property type="project" value="InterPro"/>
</dbReference>
<keyword evidence="7" id="KW-0687">Ribonucleoprotein</keyword>
<evidence type="ECO:0000256" key="1">
    <source>
        <dbReference type="ARBA" id="ARBA00004123"/>
    </source>
</evidence>
<evidence type="ECO:0000313" key="12">
    <source>
        <dbReference type="Proteomes" id="UP000007800"/>
    </source>
</evidence>
<dbReference type="RefSeq" id="XP_002784462.1">
    <property type="nucleotide sequence ID" value="XM_002784416.1"/>
</dbReference>
<dbReference type="HAMAP" id="MF_01337_A">
    <property type="entry name" value="Ribosomal_uL18_A"/>
    <property type="match status" value="1"/>
</dbReference>
<evidence type="ECO:0000256" key="7">
    <source>
        <dbReference type="ARBA" id="ARBA00023274"/>
    </source>
</evidence>
<evidence type="ECO:0000256" key="2">
    <source>
        <dbReference type="ARBA" id="ARBA00004496"/>
    </source>
</evidence>
<feature type="compositionally biased region" description="Polar residues" evidence="8">
    <location>
        <begin position="289"/>
        <end position="299"/>
    </location>
</feature>
<dbReference type="GO" id="GO:0000027">
    <property type="term" value="P:ribosomal large subunit assembly"/>
    <property type="evidence" value="ECO:0007669"/>
    <property type="project" value="TreeGrafter"/>
</dbReference>
<dbReference type="InParanoid" id="C5KI46"/>
<keyword evidence="6 11" id="KW-0689">Ribosomal protein</keyword>
<reference evidence="11 12" key="1">
    <citation type="submission" date="2008-07" db="EMBL/GenBank/DDBJ databases">
        <authorList>
            <person name="El-Sayed N."/>
            <person name="Caler E."/>
            <person name="Inman J."/>
            <person name="Amedeo P."/>
            <person name="Hass B."/>
            <person name="Wortman J."/>
        </authorList>
    </citation>
    <scope>NUCLEOTIDE SEQUENCE [LARGE SCALE GENOMIC DNA]</scope>
    <source>
        <strain evidence="12">ATCC 50983 / TXsc</strain>
    </source>
</reference>
<dbReference type="OrthoDB" id="1618453at2759"/>
<organism evidence="12">
    <name type="scientific">Perkinsus marinus (strain ATCC 50983 / TXsc)</name>
    <dbReference type="NCBI Taxonomy" id="423536"/>
    <lineage>
        <taxon>Eukaryota</taxon>
        <taxon>Sar</taxon>
        <taxon>Alveolata</taxon>
        <taxon>Perkinsozoa</taxon>
        <taxon>Perkinsea</taxon>
        <taxon>Perkinsida</taxon>
        <taxon>Perkinsidae</taxon>
        <taxon>Perkinsus</taxon>
    </lineage>
</organism>
<dbReference type="EMBL" id="GG673069">
    <property type="protein sequence ID" value="EER16258.1"/>
    <property type="molecule type" value="Genomic_DNA"/>
</dbReference>
<proteinExistence type="inferred from homology"/>
<gene>
    <name evidence="11" type="ORF">Pmar_PMAR003721</name>
</gene>
<dbReference type="GO" id="GO:0022625">
    <property type="term" value="C:cytosolic large ribosomal subunit"/>
    <property type="evidence" value="ECO:0007669"/>
    <property type="project" value="TreeGrafter"/>
</dbReference>
<dbReference type="PANTHER" id="PTHR23410">
    <property type="entry name" value="RIBOSOMAL PROTEIN L5-RELATED"/>
    <property type="match status" value="1"/>
</dbReference>
<evidence type="ECO:0000313" key="11">
    <source>
        <dbReference type="EMBL" id="EER16258.1"/>
    </source>
</evidence>
<evidence type="ECO:0000256" key="4">
    <source>
        <dbReference type="ARBA" id="ARBA00022490"/>
    </source>
</evidence>
<feature type="signal peptide" evidence="9">
    <location>
        <begin position="1"/>
        <end position="15"/>
    </location>
</feature>
<dbReference type="InterPro" id="IPR057268">
    <property type="entry name" value="Ribosomal_L18"/>
</dbReference>
<dbReference type="Pfam" id="PF17144">
    <property type="entry name" value="Ribosomal_L5e"/>
    <property type="match status" value="1"/>
</dbReference>
<dbReference type="FunCoup" id="C5KI46">
    <property type="interactions" value="926"/>
</dbReference>
<dbReference type="PANTHER" id="PTHR23410:SF12">
    <property type="entry name" value="LARGE RIBOSOMAL SUBUNIT PROTEIN UL18"/>
    <property type="match status" value="1"/>
</dbReference>
<keyword evidence="4" id="KW-0963">Cytoplasm</keyword>
<evidence type="ECO:0000256" key="8">
    <source>
        <dbReference type="SAM" id="MobiDB-lite"/>
    </source>
</evidence>
<feature type="region of interest" description="Disordered" evidence="8">
    <location>
        <begin position="273"/>
        <end position="301"/>
    </location>
</feature>
<evidence type="ECO:0000256" key="5">
    <source>
        <dbReference type="ARBA" id="ARBA00022884"/>
    </source>
</evidence>